<gene>
    <name evidence="2" type="ORF">HANVADRAFT_51620</name>
</gene>
<keyword evidence="1" id="KW-0472">Membrane</keyword>
<dbReference type="EMBL" id="LXPE01000004">
    <property type="protein sequence ID" value="OBA28303.1"/>
    <property type="molecule type" value="Genomic_DNA"/>
</dbReference>
<dbReference type="OrthoDB" id="3973008at2759"/>
<name>A0A1B7THU8_9ASCO</name>
<feature type="transmembrane region" description="Helical" evidence="1">
    <location>
        <begin position="40"/>
        <end position="68"/>
    </location>
</feature>
<organism evidence="2 3">
    <name type="scientific">Hanseniaspora valbyensis NRRL Y-1626</name>
    <dbReference type="NCBI Taxonomy" id="766949"/>
    <lineage>
        <taxon>Eukaryota</taxon>
        <taxon>Fungi</taxon>
        <taxon>Dikarya</taxon>
        <taxon>Ascomycota</taxon>
        <taxon>Saccharomycotina</taxon>
        <taxon>Saccharomycetes</taxon>
        <taxon>Saccharomycodales</taxon>
        <taxon>Saccharomycodaceae</taxon>
        <taxon>Hanseniaspora</taxon>
    </lineage>
</organism>
<evidence type="ECO:0000313" key="3">
    <source>
        <dbReference type="Proteomes" id="UP000092321"/>
    </source>
</evidence>
<dbReference type="Proteomes" id="UP000092321">
    <property type="component" value="Unassembled WGS sequence"/>
</dbReference>
<evidence type="ECO:0000313" key="2">
    <source>
        <dbReference type="EMBL" id="OBA28303.1"/>
    </source>
</evidence>
<feature type="transmembrane region" description="Helical" evidence="1">
    <location>
        <begin position="169"/>
        <end position="188"/>
    </location>
</feature>
<comment type="caution">
    <text evidence="2">The sequence shown here is derived from an EMBL/GenBank/DDBJ whole genome shotgun (WGS) entry which is preliminary data.</text>
</comment>
<feature type="transmembrane region" description="Helical" evidence="1">
    <location>
        <begin position="126"/>
        <end position="148"/>
    </location>
</feature>
<dbReference type="AlphaFoldDB" id="A0A1B7THU8"/>
<keyword evidence="3" id="KW-1185">Reference proteome</keyword>
<proteinExistence type="predicted"/>
<keyword evidence="1" id="KW-0812">Transmembrane</keyword>
<reference evidence="3" key="1">
    <citation type="journal article" date="2016" name="Proc. Natl. Acad. Sci. U.S.A.">
        <title>Comparative genomics of biotechnologically important yeasts.</title>
        <authorList>
            <person name="Riley R."/>
            <person name="Haridas S."/>
            <person name="Wolfe K.H."/>
            <person name="Lopes M.R."/>
            <person name="Hittinger C.T."/>
            <person name="Goeker M."/>
            <person name="Salamov A.A."/>
            <person name="Wisecaver J.H."/>
            <person name="Long T.M."/>
            <person name="Calvey C.H."/>
            <person name="Aerts A.L."/>
            <person name="Barry K.W."/>
            <person name="Choi C."/>
            <person name="Clum A."/>
            <person name="Coughlan A.Y."/>
            <person name="Deshpande S."/>
            <person name="Douglass A.P."/>
            <person name="Hanson S.J."/>
            <person name="Klenk H.-P."/>
            <person name="LaButti K.M."/>
            <person name="Lapidus A."/>
            <person name="Lindquist E.A."/>
            <person name="Lipzen A.M."/>
            <person name="Meier-Kolthoff J.P."/>
            <person name="Ohm R.A."/>
            <person name="Otillar R.P."/>
            <person name="Pangilinan J.L."/>
            <person name="Peng Y."/>
            <person name="Rokas A."/>
            <person name="Rosa C.A."/>
            <person name="Scheuner C."/>
            <person name="Sibirny A.A."/>
            <person name="Slot J.C."/>
            <person name="Stielow J.B."/>
            <person name="Sun H."/>
            <person name="Kurtzman C.P."/>
            <person name="Blackwell M."/>
            <person name="Grigoriev I.V."/>
            <person name="Jeffries T.W."/>
        </authorList>
    </citation>
    <scope>NUCLEOTIDE SEQUENCE [LARGE SCALE GENOMIC DNA]</scope>
    <source>
        <strain evidence="3">NRRL Y-1626</strain>
    </source>
</reference>
<keyword evidence="1" id="KW-1133">Transmembrane helix</keyword>
<feature type="transmembrane region" description="Helical" evidence="1">
    <location>
        <begin position="255"/>
        <end position="274"/>
    </location>
</feature>
<evidence type="ECO:0000256" key="1">
    <source>
        <dbReference type="SAM" id="Phobius"/>
    </source>
</evidence>
<accession>A0A1B7THU8</accession>
<feature type="transmembrane region" description="Helical" evidence="1">
    <location>
        <begin position="212"/>
        <end position="243"/>
    </location>
</feature>
<sequence>MSETEVKQPLIDSQDEKTIIVKKDKKAMKKEKLFKLGSKLFLIFNILTIVYTLLFVISYAFGYCLLIWRLPRGFKSAFKYIVSKNNVAQLEEVLNKRQQLQAQIDYFNKYLSYYRWKSIPYFFKTYIFGGLKAFLKTLNPIFLVKFLFKYVIYGLPKEIIRNLFFKVNNFYYLALISHILAMGSLIHFQKFQQRTLRVFSEMSNYDAMSVNYLQLVLLAVLAILSTPAFIKLIPFMAVSLASILKNDQQKKVIQIIPWAFIGSVVPYLLITLLLRNGEGFFCSLYTMIIVLKCKFNNFDNLILLKIVALLDDKITKKYSKKNEKGEEDDKLKKWNSVKRSIIAETVML</sequence>
<protein>
    <submittedName>
        <fullName evidence="2">Uncharacterized protein</fullName>
    </submittedName>
</protein>